<feature type="region of interest" description="Disordered" evidence="1">
    <location>
        <begin position="31"/>
        <end position="52"/>
    </location>
</feature>
<gene>
    <name evidence="2" type="ORF">JZ751_012080</name>
</gene>
<name>A0A8T2PRK2_9TELE</name>
<comment type="caution">
    <text evidence="2">The sequence shown here is derived from an EMBL/GenBank/DDBJ whole genome shotgun (WGS) entry which is preliminary data.</text>
</comment>
<reference evidence="2" key="1">
    <citation type="thesis" date="2021" institute="BYU ScholarsArchive" country="Provo, UT, USA">
        <title>Applications of and Algorithms for Genome Assembly and Genomic Analyses with an Emphasis on Marine Teleosts.</title>
        <authorList>
            <person name="Pickett B.D."/>
        </authorList>
    </citation>
    <scope>NUCLEOTIDE SEQUENCE</scope>
    <source>
        <strain evidence="2">HI-2016</strain>
    </source>
</reference>
<proteinExistence type="predicted"/>
<evidence type="ECO:0000313" key="3">
    <source>
        <dbReference type="Proteomes" id="UP000824540"/>
    </source>
</evidence>
<dbReference type="AlphaFoldDB" id="A0A8T2PRK2"/>
<organism evidence="2 3">
    <name type="scientific">Albula glossodonta</name>
    <name type="common">roundjaw bonefish</name>
    <dbReference type="NCBI Taxonomy" id="121402"/>
    <lineage>
        <taxon>Eukaryota</taxon>
        <taxon>Metazoa</taxon>
        <taxon>Chordata</taxon>
        <taxon>Craniata</taxon>
        <taxon>Vertebrata</taxon>
        <taxon>Euteleostomi</taxon>
        <taxon>Actinopterygii</taxon>
        <taxon>Neopterygii</taxon>
        <taxon>Teleostei</taxon>
        <taxon>Albuliformes</taxon>
        <taxon>Albulidae</taxon>
        <taxon>Albula</taxon>
    </lineage>
</organism>
<sequence length="70" mass="7886">MTGPLKSPDLNIIKAVWDALETQRRARYGQRGEELRGVREHSGGEGETVCERGEQEISPDRFGFAIHLHP</sequence>
<evidence type="ECO:0000313" key="2">
    <source>
        <dbReference type="EMBL" id="KAG9353956.1"/>
    </source>
</evidence>
<accession>A0A8T2PRK2</accession>
<evidence type="ECO:0000256" key="1">
    <source>
        <dbReference type="SAM" id="MobiDB-lite"/>
    </source>
</evidence>
<dbReference type="Proteomes" id="UP000824540">
    <property type="component" value="Unassembled WGS sequence"/>
</dbReference>
<protein>
    <submittedName>
        <fullName evidence="2">Uncharacterized protein</fullName>
    </submittedName>
</protein>
<dbReference type="EMBL" id="JAFBMS010000003">
    <property type="protein sequence ID" value="KAG9353956.1"/>
    <property type="molecule type" value="Genomic_DNA"/>
</dbReference>
<keyword evidence="3" id="KW-1185">Reference proteome</keyword>